<sequence>MNGTSLPHDDLYSVFMACLRVGKFDRALLLLKRANTSALSTPDERVHLHNQYIRAVLDQARITSDVKQVETLHQWYEMYINRQRLPRTAETIACMLKASLLSERGFRLNRLVKRYMSMAPGEAGLEVLSMAEILSDADLAVITDICPVYNFTPEPELADDVQADPEATVMNGSSPTPELLQTPQQGEGLATLIKGLSYLRTLDTVDISKLPIEKQQEVQLQIERDTIANAIEKWRADAEKMKKMGINPLLGSGSSTEEGSLSQNLASWMEAIELRIKQEMTLIDISEKKDVKSDEDHERCLYGPFIRDADPSRLAAVTILTVINMSAMLGADKGVVSSRLVMGVSNYVQEDLLQQRRAKAKAQKARLRRVKFNAEAEERKSVQRTPASSSEATKAPPPVIQPGLSEDDILERSEKPWSLSVKAQVGSFLVRSLVENSKINVVKRLSNHSKPISQLQPAFTHMYQPRRGKKVGVVFLNPHLIEQLKKEPISDHVAKHLPMVVEPRPWKGVTDGGFLEGKNNLVRVKSGDKEQKMYAAAAIKDGSLDTFLKGLDALGKTAWQIDRKLFDVMLQAWNTGEKIANIPALNPKLESPTEPEPSDDPSVRKLWLRDVKMVENERQSLHSQRCFINLQLEVARTFRNQTIYFPHNVDYRGRAYPIPTYLNHMGADHTRALMRFAKGKELGIRGLRWLKIHLANVYGLDKASFDEREAFSMDNIANIDDSAKNPLDGKKWWLEAEDPWQCLAACFELSAALELPDPTKFVSHIPIQQDGTCNGLQHYAALGGDKVGARQVNLEPGDRPADVYSAVAEGVKERIAADVQEKHPFGAIMTGKITRKVVKQTVMTNVYGVTFSGAKKQVCKQLDALYPTLGEDNGTTNITLASYVARHIFTSLASMFRGAHDIQYWLGEIGGRVCRALTHAQIEQIASEFAEQERGKKTKTKTADTGKTSKGKKSAALKLDDLVRQFRSTVVWTTPLRLPVVQPYRKSTKKEIRTCLQAITYPITDQTDPVNRRKQLQGFPPNFIHSLDASHMLLSALQCHDVGLDFAAVHDSFWTHACDVDQMNSILREAFIQIHEEDVVGRLASEFRARHKGSLYLAHIDPLSPVAQKIKELRSNSKLTPSEELLLEHKRNTLRLSGNPWDLEAAKQIVTPASVYEDMDAAEEDVTIKEDSKNLGIGEMPTELEEAEELQEMKEKMEQMSEDAYADDPVDIPAEETAAEVTRTSAAKSVRNPIAIWLPLTIPDVPKKGDFDVTRLRDSKYFFS</sequence>
<accession>A0ACC0UPR2</accession>
<protein>
    <submittedName>
        <fullName evidence="1">Uncharacterized protein</fullName>
    </submittedName>
</protein>
<gene>
    <name evidence="1" type="ORF">N3K66_008946</name>
</gene>
<comment type="caution">
    <text evidence="1">The sequence shown here is derived from an EMBL/GenBank/DDBJ whole genome shotgun (WGS) entry which is preliminary data.</text>
</comment>
<proteinExistence type="predicted"/>
<dbReference type="Proteomes" id="UP001163324">
    <property type="component" value="Chromosome 10"/>
</dbReference>
<evidence type="ECO:0000313" key="1">
    <source>
        <dbReference type="EMBL" id="KAI9896046.1"/>
    </source>
</evidence>
<organism evidence="1 2">
    <name type="scientific">Trichothecium roseum</name>
    <dbReference type="NCBI Taxonomy" id="47278"/>
    <lineage>
        <taxon>Eukaryota</taxon>
        <taxon>Fungi</taxon>
        <taxon>Dikarya</taxon>
        <taxon>Ascomycota</taxon>
        <taxon>Pezizomycotina</taxon>
        <taxon>Sordariomycetes</taxon>
        <taxon>Hypocreomycetidae</taxon>
        <taxon>Hypocreales</taxon>
        <taxon>Hypocreales incertae sedis</taxon>
        <taxon>Trichothecium</taxon>
    </lineage>
</organism>
<keyword evidence="2" id="KW-1185">Reference proteome</keyword>
<evidence type="ECO:0000313" key="2">
    <source>
        <dbReference type="Proteomes" id="UP001163324"/>
    </source>
</evidence>
<reference evidence="1" key="1">
    <citation type="submission" date="2022-10" db="EMBL/GenBank/DDBJ databases">
        <title>Complete Genome of Trichothecium roseum strain YXFP-22015, a Plant Pathogen Isolated from Citrus.</title>
        <authorList>
            <person name="Wang Y."/>
            <person name="Zhu L."/>
        </authorList>
    </citation>
    <scope>NUCLEOTIDE SEQUENCE</scope>
    <source>
        <strain evidence="1">YXFP-22015</strain>
    </source>
</reference>
<dbReference type="EMBL" id="CM047949">
    <property type="protein sequence ID" value="KAI9896046.1"/>
    <property type="molecule type" value="Genomic_DNA"/>
</dbReference>
<name>A0ACC0UPR2_9HYPO</name>